<dbReference type="Gramene" id="TVU06492">
    <property type="protein sequence ID" value="TVU06492"/>
    <property type="gene ID" value="EJB05_49711"/>
</dbReference>
<dbReference type="OrthoDB" id="694088at2759"/>
<accession>A0A5J9T587</accession>
<reference evidence="1 2" key="1">
    <citation type="journal article" date="2019" name="Sci. Rep.">
        <title>A high-quality genome of Eragrostis curvula grass provides insights into Poaceae evolution and supports new strategies to enhance forage quality.</title>
        <authorList>
            <person name="Carballo J."/>
            <person name="Santos B.A.C.M."/>
            <person name="Zappacosta D."/>
            <person name="Garbus I."/>
            <person name="Selva J.P."/>
            <person name="Gallo C.A."/>
            <person name="Diaz A."/>
            <person name="Albertini E."/>
            <person name="Caccamo M."/>
            <person name="Echenique V."/>
        </authorList>
    </citation>
    <scope>NUCLEOTIDE SEQUENCE [LARGE SCALE GENOMIC DNA]</scope>
    <source>
        <strain evidence="2">cv. Victoria</strain>
        <tissue evidence="1">Leaf</tissue>
    </source>
</reference>
<name>A0A5J9T587_9POAL</name>
<dbReference type="EMBL" id="RWGY01000051">
    <property type="protein sequence ID" value="TVU06492.1"/>
    <property type="molecule type" value="Genomic_DNA"/>
</dbReference>
<dbReference type="AlphaFoldDB" id="A0A5J9T587"/>
<gene>
    <name evidence="1" type="ORF">EJB05_49711</name>
</gene>
<evidence type="ECO:0000313" key="1">
    <source>
        <dbReference type="EMBL" id="TVU06492.1"/>
    </source>
</evidence>
<keyword evidence="2" id="KW-1185">Reference proteome</keyword>
<dbReference type="Proteomes" id="UP000324897">
    <property type="component" value="Unassembled WGS sequence"/>
</dbReference>
<evidence type="ECO:0000313" key="2">
    <source>
        <dbReference type="Proteomes" id="UP000324897"/>
    </source>
</evidence>
<feature type="non-terminal residue" evidence="1">
    <location>
        <position position="1"/>
    </location>
</feature>
<comment type="caution">
    <text evidence="1">The sequence shown here is derived from an EMBL/GenBank/DDBJ whole genome shotgun (WGS) entry which is preliminary data.</text>
</comment>
<sequence>MAANWHQHPTTSQSPATGQIFKQEACSAMLHGDNTSHTTRNDWIFNQVDPTVDNCVNKFFSELRMVNHRAKSRHIKIVARMDTKLG</sequence>
<proteinExistence type="predicted"/>
<protein>
    <submittedName>
        <fullName evidence="1">Uncharacterized protein</fullName>
    </submittedName>
</protein>
<organism evidence="1 2">
    <name type="scientific">Eragrostis curvula</name>
    <name type="common">weeping love grass</name>
    <dbReference type="NCBI Taxonomy" id="38414"/>
    <lineage>
        <taxon>Eukaryota</taxon>
        <taxon>Viridiplantae</taxon>
        <taxon>Streptophyta</taxon>
        <taxon>Embryophyta</taxon>
        <taxon>Tracheophyta</taxon>
        <taxon>Spermatophyta</taxon>
        <taxon>Magnoliopsida</taxon>
        <taxon>Liliopsida</taxon>
        <taxon>Poales</taxon>
        <taxon>Poaceae</taxon>
        <taxon>PACMAD clade</taxon>
        <taxon>Chloridoideae</taxon>
        <taxon>Eragrostideae</taxon>
        <taxon>Eragrostidinae</taxon>
        <taxon>Eragrostis</taxon>
    </lineage>
</organism>
<feature type="non-terminal residue" evidence="1">
    <location>
        <position position="86"/>
    </location>
</feature>